<evidence type="ECO:0000256" key="1">
    <source>
        <dbReference type="ARBA" id="ARBA00004141"/>
    </source>
</evidence>
<name>A0A7K0CL69_9ACTN</name>
<keyword evidence="10" id="KW-1185">Reference proteome</keyword>
<feature type="transmembrane region" description="Helical" evidence="8">
    <location>
        <begin position="189"/>
        <end position="209"/>
    </location>
</feature>
<dbReference type="EMBL" id="WEGJ01000013">
    <property type="protein sequence ID" value="MQY13504.1"/>
    <property type="molecule type" value="Genomic_DNA"/>
</dbReference>
<dbReference type="InterPro" id="IPR023271">
    <property type="entry name" value="Aquaporin-like"/>
</dbReference>
<dbReference type="SUPFAM" id="SSF81338">
    <property type="entry name" value="Aquaporin-like"/>
    <property type="match status" value="1"/>
</dbReference>
<evidence type="ECO:0000256" key="4">
    <source>
        <dbReference type="ARBA" id="ARBA00022989"/>
    </source>
</evidence>
<dbReference type="GO" id="GO:0015267">
    <property type="term" value="F:channel activity"/>
    <property type="evidence" value="ECO:0007669"/>
    <property type="project" value="InterPro"/>
</dbReference>
<feature type="region of interest" description="Disordered" evidence="7">
    <location>
        <begin position="1"/>
        <end position="22"/>
    </location>
</feature>
<accession>A0A7K0CL69</accession>
<comment type="subcellular location">
    <subcellularLocation>
        <location evidence="1">Membrane</location>
        <topology evidence="1">Multi-pass membrane protein</topology>
    </subcellularLocation>
</comment>
<feature type="transmembrane region" description="Helical" evidence="8">
    <location>
        <begin position="116"/>
        <end position="138"/>
    </location>
</feature>
<dbReference type="RefSeq" id="WP_323378116.1">
    <property type="nucleotide sequence ID" value="NZ_WEGJ01000013.1"/>
</dbReference>
<gene>
    <name evidence="9" type="primary">glpF_2</name>
    <name evidence="9" type="ORF">SRB5_36520</name>
</gene>
<feature type="transmembrane region" description="Helical" evidence="8">
    <location>
        <begin position="229"/>
        <end position="250"/>
    </location>
</feature>
<keyword evidence="2 6" id="KW-0813">Transport</keyword>
<dbReference type="Proteomes" id="UP000466345">
    <property type="component" value="Unassembled WGS sequence"/>
</dbReference>
<dbReference type="PROSITE" id="PS00221">
    <property type="entry name" value="MIP"/>
    <property type="match status" value="1"/>
</dbReference>
<dbReference type="PANTHER" id="PTHR45724:SF13">
    <property type="entry name" value="AQUAPORIN NIP1-1-RELATED"/>
    <property type="match status" value="1"/>
</dbReference>
<feature type="transmembrane region" description="Helical" evidence="8">
    <location>
        <begin position="66"/>
        <end position="86"/>
    </location>
</feature>
<evidence type="ECO:0000256" key="8">
    <source>
        <dbReference type="SAM" id="Phobius"/>
    </source>
</evidence>
<evidence type="ECO:0000256" key="7">
    <source>
        <dbReference type="SAM" id="MobiDB-lite"/>
    </source>
</evidence>
<dbReference type="Gene3D" id="1.20.1080.10">
    <property type="entry name" value="Glycerol uptake facilitator protein"/>
    <property type="match status" value="1"/>
</dbReference>
<evidence type="ECO:0000313" key="10">
    <source>
        <dbReference type="Proteomes" id="UP000466345"/>
    </source>
</evidence>
<evidence type="ECO:0000313" key="9">
    <source>
        <dbReference type="EMBL" id="MQY13504.1"/>
    </source>
</evidence>
<comment type="caution">
    <text evidence="9">The sequence shown here is derived from an EMBL/GenBank/DDBJ whole genome shotgun (WGS) entry which is preliminary data.</text>
</comment>
<dbReference type="PANTHER" id="PTHR45724">
    <property type="entry name" value="AQUAPORIN NIP2-1"/>
    <property type="match status" value="1"/>
</dbReference>
<dbReference type="GO" id="GO:0016020">
    <property type="term" value="C:membrane"/>
    <property type="evidence" value="ECO:0007669"/>
    <property type="project" value="UniProtKB-SubCell"/>
</dbReference>
<evidence type="ECO:0000256" key="3">
    <source>
        <dbReference type="ARBA" id="ARBA00022692"/>
    </source>
</evidence>
<evidence type="ECO:0000256" key="2">
    <source>
        <dbReference type="ARBA" id="ARBA00022448"/>
    </source>
</evidence>
<proteinExistence type="inferred from homology"/>
<keyword evidence="4 8" id="KW-1133">Transmembrane helix</keyword>
<dbReference type="Pfam" id="PF00230">
    <property type="entry name" value="MIP"/>
    <property type="match status" value="1"/>
</dbReference>
<feature type="compositionally biased region" description="Pro residues" evidence="7">
    <location>
        <begin position="1"/>
        <end position="19"/>
    </location>
</feature>
<reference evidence="9 10" key="1">
    <citation type="submission" date="2019-10" db="EMBL/GenBank/DDBJ databases">
        <title>Streptomyces smaragdinus sp. nov. and Streptomyces fabii sp. nov., isolated from the gut of fungus growing-termite Macrotermes natalensis.</title>
        <authorList>
            <person name="Schwitalla J."/>
            <person name="Benndorf R."/>
            <person name="Martin K."/>
            <person name="De Beer W."/>
            <person name="Kaster A.-K."/>
            <person name="Vollmers J."/>
            <person name="Poulsen M."/>
            <person name="Beemelmanns C."/>
        </authorList>
    </citation>
    <scope>NUCLEOTIDE SEQUENCE [LARGE SCALE GENOMIC DNA]</scope>
    <source>
        <strain evidence="9 10">RB5</strain>
    </source>
</reference>
<dbReference type="PRINTS" id="PR00783">
    <property type="entry name" value="MINTRINSICP"/>
</dbReference>
<feature type="transmembrane region" description="Helical" evidence="8">
    <location>
        <begin position="158"/>
        <end position="177"/>
    </location>
</feature>
<protein>
    <submittedName>
        <fullName evidence="9">Glycerol uptake facilitator protein</fullName>
    </submittedName>
</protein>
<organism evidence="9 10">
    <name type="scientific">Streptomyces smaragdinus</name>
    <dbReference type="NCBI Taxonomy" id="2585196"/>
    <lineage>
        <taxon>Bacteria</taxon>
        <taxon>Bacillati</taxon>
        <taxon>Actinomycetota</taxon>
        <taxon>Actinomycetes</taxon>
        <taxon>Kitasatosporales</taxon>
        <taxon>Streptomycetaceae</taxon>
        <taxon>Streptomyces</taxon>
    </lineage>
</organism>
<dbReference type="AlphaFoldDB" id="A0A7K0CL69"/>
<sequence length="274" mass="28187">MTGTGPPPNAPGPAVPPAVRPRREAGGRPLSAYLAEVVGSAWLVLVALTAIAFTMRDGSALSSWPLTARLAVIGTAVGGSVAVFAVTPAGKESGGHLNPAVSLFMTVRGALPVRAFVTYTVGQLCGSLLGVAAARALWGGRVTAVHQGLIQPGPGWGTAEVFAGEALSTAVLLWVLAGMTARPRPRATPWVIGAVIAALIVTTGARTGASFNPARNFGPHVAAGDYHLFWTYMLAPMAGALLAAAVLAPFEAARRPWTAKVCCARDVHRYQPSR</sequence>
<keyword evidence="3 6" id="KW-0812">Transmembrane</keyword>
<keyword evidence="5 8" id="KW-0472">Membrane</keyword>
<evidence type="ECO:0000256" key="5">
    <source>
        <dbReference type="ARBA" id="ARBA00023136"/>
    </source>
</evidence>
<dbReference type="InterPro" id="IPR022357">
    <property type="entry name" value="MIP_CS"/>
</dbReference>
<dbReference type="InterPro" id="IPR000425">
    <property type="entry name" value="MIP"/>
</dbReference>
<comment type="similarity">
    <text evidence="6">Belongs to the MIP/aquaporin (TC 1.A.8) family.</text>
</comment>
<feature type="transmembrane region" description="Helical" evidence="8">
    <location>
        <begin position="30"/>
        <end position="54"/>
    </location>
</feature>
<dbReference type="InterPro" id="IPR034294">
    <property type="entry name" value="Aquaporin_transptr"/>
</dbReference>
<evidence type="ECO:0000256" key="6">
    <source>
        <dbReference type="RuleBase" id="RU000477"/>
    </source>
</evidence>